<dbReference type="PIRSF" id="PIRSF000106">
    <property type="entry name" value="ME"/>
    <property type="match status" value="1"/>
</dbReference>
<evidence type="ECO:0000259" key="8">
    <source>
        <dbReference type="SMART" id="SM00919"/>
    </source>
</evidence>
<sequence>EYLADPLYLGLRRNRVRGADYDEFVAEFVEAVQTVMPRALIQFEDFANINAFRLLEHWRDRVCTFNDDIQGTAAVTLAGLYSALRLTKGKLTEQKILFLGAGEAGIGIADLIVSAMVDEGLDLETARRNCWFVDTKGLVVRSRADLAEHKRRYAHEFPHSPDFLSAINALNPHAIIGVSTISGAFSPDILGAMARLNEHPIIFALSNPTSKAECTAEAAYSATGGRAIYASGSPFPPVVHDGRKFIPGQGNNAYIFPGVGLGVMAAGARRVTDLMFSKAARALADQVLEGDLAVGRIYPALTRIRELSAAIGAAVAEVAFEHGLESIERPADLLAHVKAQMWEPEYPTYA</sequence>
<evidence type="ECO:0000313" key="10">
    <source>
        <dbReference type="Proteomes" id="UP000703893"/>
    </source>
</evidence>
<dbReference type="SUPFAM" id="SSF51735">
    <property type="entry name" value="NAD(P)-binding Rossmann-fold domains"/>
    <property type="match status" value="1"/>
</dbReference>
<feature type="binding site" evidence="6">
    <location>
        <position position="44"/>
    </location>
    <ligand>
        <name>a divalent metal cation</name>
        <dbReference type="ChEBI" id="CHEBI:60240"/>
    </ligand>
</feature>
<name>A0A937X6P3_9BACT</name>
<dbReference type="Pfam" id="PF00390">
    <property type="entry name" value="malic"/>
    <property type="match status" value="1"/>
</dbReference>
<dbReference type="InterPro" id="IPR046346">
    <property type="entry name" value="Aminoacid_DH-like_N_sf"/>
</dbReference>
<evidence type="ECO:0000256" key="5">
    <source>
        <dbReference type="PIRSR" id="PIRSR000106-2"/>
    </source>
</evidence>
<feature type="non-terminal residue" evidence="9">
    <location>
        <position position="1"/>
    </location>
</feature>
<protein>
    <submittedName>
        <fullName evidence="9">Oxaloacetate-decarboxylating malate dehydrogenase</fullName>
        <ecNumber evidence="9">1.1.1.38</ecNumber>
    </submittedName>
</protein>
<dbReference type="Pfam" id="PF03949">
    <property type="entry name" value="Malic_M"/>
    <property type="match status" value="1"/>
</dbReference>
<dbReference type="EMBL" id="VGJX01000263">
    <property type="protein sequence ID" value="MBM3274591.1"/>
    <property type="molecule type" value="Genomic_DNA"/>
</dbReference>
<evidence type="ECO:0000313" key="9">
    <source>
        <dbReference type="EMBL" id="MBM3274591.1"/>
    </source>
</evidence>
<comment type="cofactor">
    <cofactor evidence="1">
        <name>Mn(2+)</name>
        <dbReference type="ChEBI" id="CHEBI:29035"/>
    </cofactor>
</comment>
<evidence type="ECO:0000256" key="7">
    <source>
        <dbReference type="RuleBase" id="RU003427"/>
    </source>
</evidence>
<keyword evidence="4 9" id="KW-0560">Oxidoreductase</keyword>
<dbReference type="InterPro" id="IPR036291">
    <property type="entry name" value="NAD(P)-bd_dom_sf"/>
</dbReference>
<feature type="binding site" evidence="5">
    <location>
        <position position="251"/>
    </location>
    <ligand>
        <name>(S)-malate</name>
        <dbReference type="ChEBI" id="CHEBI:15589"/>
    </ligand>
</feature>
<dbReference type="SUPFAM" id="SSF53223">
    <property type="entry name" value="Aminoacid dehydrogenase-like, N-terminal domain"/>
    <property type="match status" value="1"/>
</dbReference>
<feature type="binding site" evidence="5">
    <location>
        <position position="207"/>
    </location>
    <ligand>
        <name>(S)-malate</name>
        <dbReference type="ChEBI" id="CHEBI:15589"/>
    </ligand>
</feature>
<dbReference type="PRINTS" id="PR00072">
    <property type="entry name" value="MALOXRDTASE"/>
</dbReference>
<dbReference type="GO" id="GO:0004473">
    <property type="term" value="F:malate dehydrogenase (decarboxylating) (NADP+) activity"/>
    <property type="evidence" value="ECO:0007669"/>
    <property type="project" value="TreeGrafter"/>
</dbReference>
<dbReference type="CDD" id="cd05312">
    <property type="entry name" value="NAD_bind_1_malic_enz"/>
    <property type="match status" value="1"/>
</dbReference>
<dbReference type="InterPro" id="IPR012301">
    <property type="entry name" value="Malic_N_dom"/>
</dbReference>
<proteinExistence type="inferred from homology"/>
<comment type="caution">
    <text evidence="9">The sequence shown here is derived from an EMBL/GenBank/DDBJ whole genome shotgun (WGS) entry which is preliminary data.</text>
</comment>
<dbReference type="GO" id="GO:0046872">
    <property type="term" value="F:metal ion binding"/>
    <property type="evidence" value="ECO:0007669"/>
    <property type="project" value="UniProtKB-KW"/>
</dbReference>
<evidence type="ECO:0000256" key="1">
    <source>
        <dbReference type="ARBA" id="ARBA00001936"/>
    </source>
</evidence>
<comment type="cofactor">
    <cofactor evidence="6">
        <name>Mg(2+)</name>
        <dbReference type="ChEBI" id="CHEBI:18420"/>
    </cofactor>
    <cofactor evidence="6">
        <name>Mn(2+)</name>
        <dbReference type="ChEBI" id="CHEBI:29035"/>
    </cofactor>
    <text evidence="6">Divalent metal cations. Prefers magnesium or manganese.</text>
</comment>
<dbReference type="InterPro" id="IPR037062">
    <property type="entry name" value="Malic_N_dom_sf"/>
</dbReference>
<evidence type="ECO:0000256" key="4">
    <source>
        <dbReference type="ARBA" id="ARBA00023002"/>
    </source>
</evidence>
<evidence type="ECO:0000256" key="2">
    <source>
        <dbReference type="ARBA" id="ARBA00008785"/>
    </source>
</evidence>
<feature type="domain" description="Malic enzyme NAD-binding" evidence="8">
    <location>
        <begin position="69"/>
        <end position="320"/>
    </location>
</feature>
<feature type="binding site" evidence="6">
    <location>
        <position position="68"/>
    </location>
    <ligand>
        <name>a divalent metal cation</name>
        <dbReference type="ChEBI" id="CHEBI:60240"/>
    </ligand>
</feature>
<organism evidence="9 10">
    <name type="scientific">Candidatus Tanganyikabacteria bacterium</name>
    <dbReference type="NCBI Taxonomy" id="2961651"/>
    <lineage>
        <taxon>Bacteria</taxon>
        <taxon>Bacillati</taxon>
        <taxon>Candidatus Sericytochromatia</taxon>
        <taxon>Candidatus Tanganyikabacteria</taxon>
    </lineage>
</organism>
<dbReference type="Gene3D" id="3.40.50.720">
    <property type="entry name" value="NAD(P)-binding Rossmann-like Domain"/>
    <property type="match status" value="1"/>
</dbReference>
<dbReference type="Proteomes" id="UP000703893">
    <property type="component" value="Unassembled WGS sequence"/>
</dbReference>
<comment type="similarity">
    <text evidence="2 7">Belongs to the malic enzymes family.</text>
</comment>
<feature type="binding site" evidence="6">
    <location>
        <position position="45"/>
    </location>
    <ligand>
        <name>a divalent metal cation</name>
        <dbReference type="ChEBI" id="CHEBI:60240"/>
    </ligand>
</feature>
<dbReference type="PANTHER" id="PTHR23406:SF90">
    <property type="entry name" value="MALIC ENZYME-RELATED"/>
    <property type="match status" value="1"/>
</dbReference>
<dbReference type="InterPro" id="IPR012302">
    <property type="entry name" value="Malic_NAD-bd"/>
</dbReference>
<dbReference type="SMART" id="SM00919">
    <property type="entry name" value="Malic_M"/>
    <property type="match status" value="1"/>
</dbReference>
<dbReference type="EC" id="1.1.1.38" evidence="9"/>
<gene>
    <name evidence="9" type="primary">maeA</name>
    <name evidence="9" type="ORF">FJZ00_05540</name>
</gene>
<dbReference type="AlphaFoldDB" id="A0A937X6P3"/>
<accession>A0A937X6P3</accession>
<keyword evidence="3 6" id="KW-0479">Metal-binding</keyword>
<dbReference type="InterPro" id="IPR001891">
    <property type="entry name" value="Malic_OxRdtase"/>
</dbReference>
<dbReference type="NCBIfam" id="NF010052">
    <property type="entry name" value="PRK13529.1"/>
    <property type="match status" value="1"/>
</dbReference>
<dbReference type="PROSITE" id="PS00331">
    <property type="entry name" value="MALIC_ENZYMES"/>
    <property type="match status" value="1"/>
</dbReference>
<evidence type="ECO:0000256" key="3">
    <source>
        <dbReference type="ARBA" id="ARBA00022723"/>
    </source>
</evidence>
<dbReference type="InterPro" id="IPR015884">
    <property type="entry name" value="Malic_enzyme_CS"/>
</dbReference>
<dbReference type="GO" id="GO:0051287">
    <property type="term" value="F:NAD binding"/>
    <property type="evidence" value="ECO:0007669"/>
    <property type="project" value="InterPro"/>
</dbReference>
<dbReference type="PANTHER" id="PTHR23406">
    <property type="entry name" value="MALIC ENZYME-RELATED"/>
    <property type="match status" value="1"/>
</dbReference>
<dbReference type="GO" id="GO:0006108">
    <property type="term" value="P:malate metabolic process"/>
    <property type="evidence" value="ECO:0007669"/>
    <property type="project" value="TreeGrafter"/>
</dbReference>
<dbReference type="Gene3D" id="3.40.50.10380">
    <property type="entry name" value="Malic enzyme, N-terminal domain"/>
    <property type="match status" value="1"/>
</dbReference>
<dbReference type="FunFam" id="3.40.50.720:FF:000060">
    <property type="entry name" value="Malic enzyme"/>
    <property type="match status" value="1"/>
</dbReference>
<reference evidence="9 10" key="1">
    <citation type="submission" date="2019-03" db="EMBL/GenBank/DDBJ databases">
        <title>Lake Tanganyika Metagenome-Assembled Genomes (MAGs).</title>
        <authorList>
            <person name="Tran P."/>
        </authorList>
    </citation>
    <scope>NUCLEOTIDE SEQUENCE [LARGE SCALE GENOMIC DNA]</scope>
    <source>
        <strain evidence="9">K_DeepCast_65m_m2_236</strain>
    </source>
</reference>
<evidence type="ECO:0000256" key="6">
    <source>
        <dbReference type="PIRSR" id="PIRSR000106-3"/>
    </source>
</evidence>